<sequence length="63" mass="6863">MIINCKFEVSLCLAHRAGPHWHVANALAEIGEWGGATAQRQREILCCMPERLAQLAAGLPVPL</sequence>
<proteinExistence type="predicted"/>
<comment type="caution">
    <text evidence="1">The sequence shown here is derived from an EMBL/GenBank/DDBJ whole genome shotgun (WGS) entry which is preliminary data.</text>
</comment>
<dbReference type="Proteomes" id="UP000652430">
    <property type="component" value="Unassembled WGS sequence"/>
</dbReference>
<keyword evidence="2" id="KW-1185">Reference proteome</keyword>
<organism evidence="1 2">
    <name type="scientific">Sphingomonas glacialis</name>
    <dbReference type="NCBI Taxonomy" id="658225"/>
    <lineage>
        <taxon>Bacteria</taxon>
        <taxon>Pseudomonadati</taxon>
        <taxon>Pseudomonadota</taxon>
        <taxon>Alphaproteobacteria</taxon>
        <taxon>Sphingomonadales</taxon>
        <taxon>Sphingomonadaceae</taxon>
        <taxon>Sphingomonas</taxon>
    </lineage>
</organism>
<gene>
    <name evidence="1" type="ORF">GCM10008023_26960</name>
</gene>
<name>A0ABQ3LLC2_9SPHN</name>
<accession>A0ABQ3LLC2</accession>
<evidence type="ECO:0000313" key="2">
    <source>
        <dbReference type="Proteomes" id="UP000652430"/>
    </source>
</evidence>
<reference evidence="2" key="1">
    <citation type="journal article" date="2019" name="Int. J. Syst. Evol. Microbiol.">
        <title>The Global Catalogue of Microorganisms (GCM) 10K type strain sequencing project: providing services to taxonomists for standard genome sequencing and annotation.</title>
        <authorList>
            <consortium name="The Broad Institute Genomics Platform"/>
            <consortium name="The Broad Institute Genome Sequencing Center for Infectious Disease"/>
            <person name="Wu L."/>
            <person name="Ma J."/>
        </authorList>
    </citation>
    <scope>NUCLEOTIDE SEQUENCE [LARGE SCALE GENOMIC DNA]</scope>
    <source>
        <strain evidence="2">CGMCC 1.8957</strain>
    </source>
</reference>
<protein>
    <submittedName>
        <fullName evidence="1">Uncharacterized protein</fullName>
    </submittedName>
</protein>
<evidence type="ECO:0000313" key="1">
    <source>
        <dbReference type="EMBL" id="GHH19806.1"/>
    </source>
</evidence>
<dbReference type="EMBL" id="BNAQ01000004">
    <property type="protein sequence ID" value="GHH19806.1"/>
    <property type="molecule type" value="Genomic_DNA"/>
</dbReference>